<dbReference type="InterPro" id="IPR034660">
    <property type="entry name" value="DinB/YfiT-like"/>
</dbReference>
<name>A0A7K3W5J3_9ACTN</name>
<gene>
    <name evidence="1" type="ORF">GCU56_19155</name>
</gene>
<dbReference type="RefSeq" id="WP_163483340.1">
    <property type="nucleotide sequence ID" value="NZ_JAAGWF010000022.1"/>
</dbReference>
<dbReference type="SUPFAM" id="SSF109854">
    <property type="entry name" value="DinB/YfiT-like putative metalloenzymes"/>
    <property type="match status" value="1"/>
</dbReference>
<reference evidence="1 2" key="1">
    <citation type="submission" date="2020-02" db="EMBL/GenBank/DDBJ databases">
        <title>Geodermatophilus sabuli CPCC 205279 I12A-02694.</title>
        <authorList>
            <person name="Jiang Z."/>
        </authorList>
    </citation>
    <scope>NUCLEOTIDE SEQUENCE [LARGE SCALE GENOMIC DNA]</scope>
    <source>
        <strain evidence="1 2">I12A-02694</strain>
    </source>
</reference>
<proteinExistence type="predicted"/>
<keyword evidence="2" id="KW-1185">Reference proteome</keyword>
<evidence type="ECO:0000313" key="2">
    <source>
        <dbReference type="Proteomes" id="UP000470246"/>
    </source>
</evidence>
<dbReference type="Pfam" id="PF04978">
    <property type="entry name" value="MST"/>
    <property type="match status" value="1"/>
</dbReference>
<dbReference type="EMBL" id="JAAGWF010000022">
    <property type="protein sequence ID" value="NEK59978.1"/>
    <property type="molecule type" value="Genomic_DNA"/>
</dbReference>
<evidence type="ECO:0000313" key="1">
    <source>
        <dbReference type="EMBL" id="NEK59978.1"/>
    </source>
</evidence>
<dbReference type="InterPro" id="IPR007061">
    <property type="entry name" value="MST-like"/>
</dbReference>
<accession>A0A7K3W5J3</accession>
<dbReference type="Proteomes" id="UP000470246">
    <property type="component" value="Unassembled WGS sequence"/>
</dbReference>
<sequence length="164" mass="17909">MPSRPPPSGAELPLLTATLDGCRDALLRTTEGLTGPQLARRLTPSALTLGGLLHHLAHVEDAWFRVRFAGLPRHPLWAGAGRDDVFRAAAALAPEELRRRYEDACARSREVVAQLPDLDRPAAVTSGDAPPENLRWILLHMIEETARHNGHADLLRESVDSGGR</sequence>
<dbReference type="Gene3D" id="1.20.120.450">
    <property type="entry name" value="dinb family like domain"/>
    <property type="match status" value="1"/>
</dbReference>
<dbReference type="AlphaFoldDB" id="A0A7K3W5J3"/>
<protein>
    <submittedName>
        <fullName evidence="1">DinB family protein</fullName>
    </submittedName>
</protein>
<organism evidence="1 2">
    <name type="scientific">Geodermatophilus sabuli</name>
    <dbReference type="NCBI Taxonomy" id="1564158"/>
    <lineage>
        <taxon>Bacteria</taxon>
        <taxon>Bacillati</taxon>
        <taxon>Actinomycetota</taxon>
        <taxon>Actinomycetes</taxon>
        <taxon>Geodermatophilales</taxon>
        <taxon>Geodermatophilaceae</taxon>
        <taxon>Geodermatophilus</taxon>
    </lineage>
</organism>
<comment type="caution">
    <text evidence="1">The sequence shown here is derived from an EMBL/GenBank/DDBJ whole genome shotgun (WGS) entry which is preliminary data.</text>
</comment>